<dbReference type="InterPro" id="IPR004369">
    <property type="entry name" value="Prolyl-tRNA_editing_YbaK/EbsC"/>
</dbReference>
<dbReference type="InterPro" id="IPR007214">
    <property type="entry name" value="YbaK/aa-tRNA-synth-assoc-dom"/>
</dbReference>
<gene>
    <name evidence="6" type="primary">ybaK</name>
    <name evidence="6" type="ORF">ACFOW7_09080</name>
</gene>
<keyword evidence="7" id="KW-1185">Reference proteome</keyword>
<dbReference type="PIRSF" id="PIRSF006181">
    <property type="entry name" value="EbsC_YbaK"/>
    <property type="match status" value="1"/>
</dbReference>
<dbReference type="EMBL" id="JBHSBU010000001">
    <property type="protein sequence ID" value="MFC4159505.1"/>
    <property type="molecule type" value="Genomic_DNA"/>
</dbReference>
<comment type="caution">
    <text evidence="6">The sequence shown here is derived from an EMBL/GenBank/DDBJ whole genome shotgun (WGS) entry which is preliminary data.</text>
</comment>
<evidence type="ECO:0000313" key="6">
    <source>
        <dbReference type="EMBL" id="MFC4159505.1"/>
    </source>
</evidence>
<keyword evidence="3 4" id="KW-0456">Lyase</keyword>
<dbReference type="CDD" id="cd00002">
    <property type="entry name" value="YbaK_deacylase"/>
    <property type="match status" value="1"/>
</dbReference>
<reference evidence="7" key="1">
    <citation type="journal article" date="2019" name="Int. J. Syst. Evol. Microbiol.">
        <title>The Global Catalogue of Microorganisms (GCM) 10K type strain sequencing project: providing services to taxonomists for standard genome sequencing and annotation.</title>
        <authorList>
            <consortium name="The Broad Institute Genomics Platform"/>
            <consortium name="The Broad Institute Genome Sequencing Center for Infectious Disease"/>
            <person name="Wu L."/>
            <person name="Ma J."/>
        </authorList>
    </citation>
    <scope>NUCLEOTIDE SEQUENCE [LARGE SCALE GENOMIC DNA]</scope>
    <source>
        <strain evidence="7">LMG 29894</strain>
    </source>
</reference>
<evidence type="ECO:0000256" key="2">
    <source>
        <dbReference type="ARBA" id="ARBA00022917"/>
    </source>
</evidence>
<evidence type="ECO:0000256" key="3">
    <source>
        <dbReference type="ARBA" id="ARBA00023239"/>
    </source>
</evidence>
<keyword evidence="2 4" id="KW-0648">Protein biosynthesis</keyword>
<dbReference type="EC" id="4.2.-.-" evidence="4"/>
<dbReference type="PANTHER" id="PTHR30411:SF0">
    <property type="entry name" value="CYS-TRNA(PRO)_CYS-TRNA(CYS) DEACYLASE YBAK"/>
    <property type="match status" value="1"/>
</dbReference>
<dbReference type="SUPFAM" id="SSF55826">
    <property type="entry name" value="YbaK/ProRS associated domain"/>
    <property type="match status" value="1"/>
</dbReference>
<organism evidence="6 7">
    <name type="scientific">Chitinimonas lacunae</name>
    <dbReference type="NCBI Taxonomy" id="1963018"/>
    <lineage>
        <taxon>Bacteria</taxon>
        <taxon>Pseudomonadati</taxon>
        <taxon>Pseudomonadota</taxon>
        <taxon>Betaproteobacteria</taxon>
        <taxon>Neisseriales</taxon>
        <taxon>Chitinibacteraceae</taxon>
        <taxon>Chitinimonas</taxon>
    </lineage>
</organism>
<evidence type="ECO:0000313" key="7">
    <source>
        <dbReference type="Proteomes" id="UP001595791"/>
    </source>
</evidence>
<name>A0ABV8MRI0_9NEIS</name>
<dbReference type="RefSeq" id="WP_378163332.1">
    <property type="nucleotide sequence ID" value="NZ_JBHSBU010000001.1"/>
</dbReference>
<protein>
    <recommendedName>
        <fullName evidence="4">Cys-tRNA(Pro)/Cys-tRNA(Cys) deacylase</fullName>
        <ecNumber evidence="4">4.2.-.-</ecNumber>
    </recommendedName>
</protein>
<dbReference type="InterPro" id="IPR036754">
    <property type="entry name" value="YbaK/aa-tRNA-synt-asso_dom_sf"/>
</dbReference>
<dbReference type="Pfam" id="PF04073">
    <property type="entry name" value="tRNA_edit"/>
    <property type="match status" value="1"/>
</dbReference>
<sequence>MSQEKAPVTAAVRVLRQHRVAYTEHLYDYVEHGGTAESSRQLGVPEHAVVKTLVMQDQDRQPLIVLMHGDRQVSTRNLARQTGRRHIEPCAPEVANRHSGYLVGGTSPLGTRKPMPVYIERSVLELDRIYLNGGKRGFLIGLDPQALLPILNPIAVDVAIAD</sequence>
<evidence type="ECO:0000259" key="5">
    <source>
        <dbReference type="Pfam" id="PF04073"/>
    </source>
</evidence>
<dbReference type="Gene3D" id="3.90.960.10">
    <property type="entry name" value="YbaK/aminoacyl-tRNA synthetase-associated domain"/>
    <property type="match status" value="1"/>
</dbReference>
<dbReference type="Proteomes" id="UP001595791">
    <property type="component" value="Unassembled WGS sequence"/>
</dbReference>
<proteinExistence type="inferred from homology"/>
<comment type="similarity">
    <text evidence="1 4">Belongs to the prolyl-tRNA editing family. YbaK/EbsC subfamily.</text>
</comment>
<dbReference type="NCBIfam" id="TIGR00011">
    <property type="entry name" value="YbaK_EbsC"/>
    <property type="match status" value="1"/>
</dbReference>
<evidence type="ECO:0000256" key="4">
    <source>
        <dbReference type="PIRNR" id="PIRNR006181"/>
    </source>
</evidence>
<dbReference type="PANTHER" id="PTHR30411">
    <property type="entry name" value="CYTOPLASMIC PROTEIN"/>
    <property type="match status" value="1"/>
</dbReference>
<feature type="domain" description="YbaK/aminoacyl-tRNA synthetase-associated" evidence="5">
    <location>
        <begin position="36"/>
        <end position="147"/>
    </location>
</feature>
<evidence type="ECO:0000256" key="1">
    <source>
        <dbReference type="ARBA" id="ARBA00009798"/>
    </source>
</evidence>
<accession>A0ABV8MRI0</accession>